<dbReference type="EMBL" id="JAZIBG010000019">
    <property type="protein sequence ID" value="MEF7613518.1"/>
    <property type="molecule type" value="Genomic_DNA"/>
</dbReference>
<dbReference type="CDD" id="cd06304">
    <property type="entry name" value="PBP1_BmpA_Med_PnrA-like"/>
    <property type="match status" value="1"/>
</dbReference>
<evidence type="ECO:0000256" key="2">
    <source>
        <dbReference type="ARBA" id="ARBA00022475"/>
    </source>
</evidence>
<gene>
    <name evidence="7" type="ORF">V4F39_06300</name>
</gene>
<comment type="caution">
    <text evidence="7">The sequence shown here is derived from an EMBL/GenBank/DDBJ whole genome shotgun (WGS) entry which is preliminary data.</text>
</comment>
<keyword evidence="2" id="KW-1003">Cell membrane</keyword>
<dbReference type="RefSeq" id="WP_332288462.1">
    <property type="nucleotide sequence ID" value="NZ_JAZIBG010000019.1"/>
</dbReference>
<evidence type="ECO:0000313" key="7">
    <source>
        <dbReference type="EMBL" id="MEF7613518.1"/>
    </source>
</evidence>
<protein>
    <submittedName>
        <fullName evidence="7">BMP family protein</fullName>
    </submittedName>
</protein>
<dbReference type="InterPro" id="IPR003760">
    <property type="entry name" value="PnrA-like"/>
</dbReference>
<keyword evidence="4" id="KW-0472">Membrane</keyword>
<dbReference type="PANTHER" id="PTHR34296:SF2">
    <property type="entry name" value="ABC TRANSPORTER GUANOSINE-BINDING PROTEIN NUPN"/>
    <property type="match status" value="1"/>
</dbReference>
<dbReference type="Pfam" id="PF02608">
    <property type="entry name" value="Bmp"/>
    <property type="match status" value="1"/>
</dbReference>
<feature type="domain" description="ABC transporter substrate-binding protein PnrA-like" evidence="6">
    <location>
        <begin position="40"/>
        <end position="303"/>
    </location>
</feature>
<reference evidence="7 8" key="1">
    <citation type="submission" date="2024-02" db="EMBL/GenBank/DDBJ databases">
        <title>Genome sequence of Aquincola sp. MAHUQ-54.</title>
        <authorList>
            <person name="Huq M.A."/>
        </authorList>
    </citation>
    <scope>NUCLEOTIDE SEQUENCE [LARGE SCALE GENOMIC DNA]</scope>
    <source>
        <strain evidence="7 8">MAHUQ-54</strain>
    </source>
</reference>
<evidence type="ECO:0000256" key="3">
    <source>
        <dbReference type="ARBA" id="ARBA00022729"/>
    </source>
</evidence>
<evidence type="ECO:0000259" key="6">
    <source>
        <dbReference type="Pfam" id="PF02608"/>
    </source>
</evidence>
<evidence type="ECO:0000313" key="8">
    <source>
        <dbReference type="Proteomes" id="UP001336250"/>
    </source>
</evidence>
<evidence type="ECO:0000256" key="5">
    <source>
        <dbReference type="ARBA" id="ARBA00023288"/>
    </source>
</evidence>
<dbReference type="InterPro" id="IPR050957">
    <property type="entry name" value="BMP_lipoprotein"/>
</dbReference>
<keyword evidence="8" id="KW-1185">Reference proteome</keyword>
<dbReference type="Gene3D" id="3.40.50.2300">
    <property type="match status" value="2"/>
</dbReference>
<dbReference type="PANTHER" id="PTHR34296">
    <property type="entry name" value="TRANSCRIPTIONAL ACTIVATOR PROTEIN MED"/>
    <property type="match status" value="1"/>
</dbReference>
<dbReference type="PROSITE" id="PS51257">
    <property type="entry name" value="PROKAR_LIPOPROTEIN"/>
    <property type="match status" value="1"/>
</dbReference>
<keyword evidence="5" id="KW-0449">Lipoprotein</keyword>
<keyword evidence="3" id="KW-0732">Signal</keyword>
<name>A0AAW9QBE6_9BURK</name>
<comment type="subcellular location">
    <subcellularLocation>
        <location evidence="1">Cell membrane</location>
    </subcellularLocation>
</comment>
<dbReference type="AlphaFoldDB" id="A0AAW9QBE6"/>
<accession>A0AAW9QBE6</accession>
<proteinExistence type="predicted"/>
<sequence>MTHTLSRRRMALGTAALLATPFLTGCAAQRGLGGDGRALSVGALFAGKVDDRGFMESGWRGLERARTELGVQTRFIDNIQPRKELLAAELTRLASGGAGLVIAHGGQNNEACAEVAARFPDTKFVVTQGAVTGANLASYDVLQEESAYLGGVLAALTTRTGVVGHMSGIRVRPGLKGRAAYVAGVRATDPKVRVLTNFSGHQDDNALSKRVALAQMAQGADVIFTMLNAGRDGVTQACREKGTRQIGNVIDWVTVDPSVFVASAVADVSIGVYQAVRDVRAGTFPAGQVRKVGLADPQAVRLTMAADVPAAVKARIEQVADDIAKGRRHVPEAYDGPEFATPA</sequence>
<dbReference type="GO" id="GO:0005886">
    <property type="term" value="C:plasma membrane"/>
    <property type="evidence" value="ECO:0007669"/>
    <property type="project" value="UniProtKB-SubCell"/>
</dbReference>
<dbReference type="Proteomes" id="UP001336250">
    <property type="component" value="Unassembled WGS sequence"/>
</dbReference>
<evidence type="ECO:0000256" key="4">
    <source>
        <dbReference type="ARBA" id="ARBA00023136"/>
    </source>
</evidence>
<evidence type="ECO:0000256" key="1">
    <source>
        <dbReference type="ARBA" id="ARBA00004236"/>
    </source>
</evidence>
<organism evidence="7 8">
    <name type="scientific">Aquincola agrisoli</name>
    <dbReference type="NCBI Taxonomy" id="3119538"/>
    <lineage>
        <taxon>Bacteria</taxon>
        <taxon>Pseudomonadati</taxon>
        <taxon>Pseudomonadota</taxon>
        <taxon>Betaproteobacteria</taxon>
        <taxon>Burkholderiales</taxon>
        <taxon>Sphaerotilaceae</taxon>
        <taxon>Aquincola</taxon>
    </lineage>
</organism>